<reference evidence="15 16" key="1">
    <citation type="submission" date="2022-08" db="EMBL/GenBank/DDBJ databases">
        <title>Reclassification of Massilia species as members of the genera Telluria, Duganella, Pseudoduganella, Mokoshia gen. nov. and Zemynaea gen. nov. using orthogonal and non-orthogonal genome-based approaches.</title>
        <authorList>
            <person name="Bowman J.P."/>
        </authorList>
    </citation>
    <scope>NUCLEOTIDE SEQUENCE [LARGE SCALE GENOMIC DNA]</scope>
    <source>
        <strain evidence="15 16">JCM 31607</strain>
    </source>
</reference>
<feature type="chain" id="PRO_5046821344" evidence="12">
    <location>
        <begin position="23"/>
        <end position="720"/>
    </location>
</feature>
<proteinExistence type="inferred from homology"/>
<dbReference type="PANTHER" id="PTHR30069">
    <property type="entry name" value="TONB-DEPENDENT OUTER MEMBRANE RECEPTOR"/>
    <property type="match status" value="1"/>
</dbReference>
<feature type="domain" description="TonB-dependent receptor plug" evidence="14">
    <location>
        <begin position="37"/>
        <end position="141"/>
    </location>
</feature>
<feature type="domain" description="TonB-dependent receptor-like beta-barrel" evidence="13">
    <location>
        <begin position="262"/>
        <end position="674"/>
    </location>
</feature>
<keyword evidence="4 10" id="KW-1134">Transmembrane beta strand</keyword>
<dbReference type="PANTHER" id="PTHR30069:SF49">
    <property type="entry name" value="OUTER MEMBRANE PROTEIN C"/>
    <property type="match status" value="1"/>
</dbReference>
<evidence type="ECO:0000256" key="6">
    <source>
        <dbReference type="ARBA" id="ARBA00023077"/>
    </source>
</evidence>
<dbReference type="EMBL" id="JANUGV010000002">
    <property type="protein sequence ID" value="MCS0608620.1"/>
    <property type="molecule type" value="Genomic_DNA"/>
</dbReference>
<comment type="caution">
    <text evidence="15">The sequence shown here is derived from an EMBL/GenBank/DDBJ whole genome shotgun (WGS) entry which is preliminary data.</text>
</comment>
<evidence type="ECO:0000256" key="1">
    <source>
        <dbReference type="ARBA" id="ARBA00004571"/>
    </source>
</evidence>
<evidence type="ECO:0000259" key="14">
    <source>
        <dbReference type="Pfam" id="PF07715"/>
    </source>
</evidence>
<dbReference type="SUPFAM" id="SSF56935">
    <property type="entry name" value="Porins"/>
    <property type="match status" value="1"/>
</dbReference>
<dbReference type="Pfam" id="PF00593">
    <property type="entry name" value="TonB_dep_Rec_b-barrel"/>
    <property type="match status" value="1"/>
</dbReference>
<dbReference type="RefSeq" id="WP_258856302.1">
    <property type="nucleotide sequence ID" value="NZ_JANUGV010000002.1"/>
</dbReference>
<keyword evidence="6 11" id="KW-0798">TonB box</keyword>
<keyword evidence="7 10" id="KW-0472">Membrane</keyword>
<evidence type="ECO:0000256" key="11">
    <source>
        <dbReference type="RuleBase" id="RU003357"/>
    </source>
</evidence>
<organism evidence="15 16">
    <name type="scientific">Massilia solisilvae</name>
    <dbReference type="NCBI Taxonomy" id="1811225"/>
    <lineage>
        <taxon>Bacteria</taxon>
        <taxon>Pseudomonadati</taxon>
        <taxon>Pseudomonadota</taxon>
        <taxon>Betaproteobacteria</taxon>
        <taxon>Burkholderiales</taxon>
        <taxon>Oxalobacteraceae</taxon>
        <taxon>Telluria group</taxon>
        <taxon>Massilia</taxon>
    </lineage>
</organism>
<dbReference type="Pfam" id="PF07715">
    <property type="entry name" value="Plug"/>
    <property type="match status" value="1"/>
</dbReference>
<gene>
    <name evidence="15" type="ORF">NX773_10640</name>
</gene>
<keyword evidence="12" id="KW-0732">Signal</keyword>
<evidence type="ECO:0000256" key="8">
    <source>
        <dbReference type="ARBA" id="ARBA00023170"/>
    </source>
</evidence>
<dbReference type="InterPro" id="IPR039426">
    <property type="entry name" value="TonB-dep_rcpt-like"/>
</dbReference>
<evidence type="ECO:0000256" key="10">
    <source>
        <dbReference type="PROSITE-ProRule" id="PRU01360"/>
    </source>
</evidence>
<comment type="similarity">
    <text evidence="2 10 11">Belongs to the TonB-dependent receptor family.</text>
</comment>
<evidence type="ECO:0000313" key="15">
    <source>
        <dbReference type="EMBL" id="MCS0608620.1"/>
    </source>
</evidence>
<feature type="signal peptide" evidence="12">
    <location>
        <begin position="1"/>
        <end position="22"/>
    </location>
</feature>
<evidence type="ECO:0000256" key="12">
    <source>
        <dbReference type="SAM" id="SignalP"/>
    </source>
</evidence>
<dbReference type="Proteomes" id="UP001205861">
    <property type="component" value="Unassembled WGS sequence"/>
</dbReference>
<comment type="subcellular location">
    <subcellularLocation>
        <location evidence="1 10">Cell outer membrane</location>
        <topology evidence="1 10">Multi-pass membrane protein</topology>
    </subcellularLocation>
</comment>
<keyword evidence="8 15" id="KW-0675">Receptor</keyword>
<dbReference type="InterPro" id="IPR000531">
    <property type="entry name" value="Beta-barrel_TonB"/>
</dbReference>
<evidence type="ECO:0000256" key="5">
    <source>
        <dbReference type="ARBA" id="ARBA00022692"/>
    </source>
</evidence>
<evidence type="ECO:0000256" key="3">
    <source>
        <dbReference type="ARBA" id="ARBA00022448"/>
    </source>
</evidence>
<evidence type="ECO:0000256" key="7">
    <source>
        <dbReference type="ARBA" id="ARBA00023136"/>
    </source>
</evidence>
<sequence length="720" mass="78690">MKATLNKRLLAVAIAATLPCHAAFAGSDPAGLPKVTITGTKADVTQVDVSRAGFPTDTAGLLQQVPGMSIVTGGGVSGLPSMRGLADDRLRIQVDGMDIVSACANHMNPALSYIAPSQVDSVQVQAGITPVSAGGDSIGGTIRVRSADPRFAAPGAELLKDGQASFFYRSNGNVRDASVSATLATERFSATYNGEAVKSGNYHAGGDFKPATLSTLPRALPLDEVGSSAYESRNQSVTLAVRSEQRLIELRMGMQHIPYEGFANQRMDLTRNDSQQFNLRLQERRDWGTLEARAYHEHTRHGMNFGDDKLYWYGAKSDIPGMPMDTEGRNTGVSTKASVRLSDPDLLRIGAEYQRYRLNDWWAPSGGGMAPDTFWNIRDGQRDRLAAYAEWDRRWSPEWFSQFGIRGENVTSDAGAVQGYNASYAADAKAFNAQDRHREDHNLDLTAQARYAPHREATYKFGYARKTRSPNLYERYSWSTGGMAMNMVNIAGDGNGYVGDVNLRPEVAHTVTASADWHDEAQERWFITVAPYYTYVKDYVDARCLTAQCARNAFVFLRFANQDARLYGAEFSGRALLARGAYGNLSASGLVNYVVGKNKTTGDNLYNIAPLNARLSLVHQLGAWGNTVELQATAAKDRVSQLRNELKTGGFALLNLRTSYAWKHVQLDAGVENLFDRRYDLPLGGAYVGQGRTMSQSGTPYGIAVPGMGRSVYAGLTFKL</sequence>
<evidence type="ECO:0000259" key="13">
    <source>
        <dbReference type="Pfam" id="PF00593"/>
    </source>
</evidence>
<name>A0ABT2BJD7_9BURK</name>
<keyword evidence="3 10" id="KW-0813">Transport</keyword>
<evidence type="ECO:0000256" key="9">
    <source>
        <dbReference type="ARBA" id="ARBA00023237"/>
    </source>
</evidence>
<keyword evidence="5 10" id="KW-0812">Transmembrane</keyword>
<protein>
    <submittedName>
        <fullName evidence="15">TonB-dependent receptor plug domain-containing protein</fullName>
    </submittedName>
</protein>
<evidence type="ECO:0000313" key="16">
    <source>
        <dbReference type="Proteomes" id="UP001205861"/>
    </source>
</evidence>
<dbReference type="InterPro" id="IPR036942">
    <property type="entry name" value="Beta-barrel_TonB_sf"/>
</dbReference>
<dbReference type="InterPro" id="IPR012910">
    <property type="entry name" value="Plug_dom"/>
</dbReference>
<dbReference type="Gene3D" id="2.40.170.20">
    <property type="entry name" value="TonB-dependent receptor, beta-barrel domain"/>
    <property type="match status" value="1"/>
</dbReference>
<dbReference type="Gene3D" id="2.170.130.10">
    <property type="entry name" value="TonB-dependent receptor, plug domain"/>
    <property type="match status" value="1"/>
</dbReference>
<evidence type="ECO:0000256" key="2">
    <source>
        <dbReference type="ARBA" id="ARBA00009810"/>
    </source>
</evidence>
<keyword evidence="9 10" id="KW-0998">Cell outer membrane</keyword>
<dbReference type="InterPro" id="IPR037066">
    <property type="entry name" value="Plug_dom_sf"/>
</dbReference>
<keyword evidence="16" id="KW-1185">Reference proteome</keyword>
<accession>A0ABT2BJD7</accession>
<evidence type="ECO:0000256" key="4">
    <source>
        <dbReference type="ARBA" id="ARBA00022452"/>
    </source>
</evidence>
<dbReference type="PROSITE" id="PS52016">
    <property type="entry name" value="TONB_DEPENDENT_REC_3"/>
    <property type="match status" value="1"/>
</dbReference>